<dbReference type="AlphaFoldDB" id="A0A7J8GZ23"/>
<evidence type="ECO:0000313" key="3">
    <source>
        <dbReference type="Proteomes" id="UP000593571"/>
    </source>
</evidence>
<gene>
    <name evidence="2" type="ORF">HJG63_005769</name>
</gene>
<organism evidence="2 3">
    <name type="scientific">Rousettus aegyptiacus</name>
    <name type="common">Egyptian fruit bat</name>
    <name type="synonym">Pteropus aegyptiacus</name>
    <dbReference type="NCBI Taxonomy" id="9407"/>
    <lineage>
        <taxon>Eukaryota</taxon>
        <taxon>Metazoa</taxon>
        <taxon>Chordata</taxon>
        <taxon>Craniata</taxon>
        <taxon>Vertebrata</taxon>
        <taxon>Euteleostomi</taxon>
        <taxon>Mammalia</taxon>
        <taxon>Eutheria</taxon>
        <taxon>Laurasiatheria</taxon>
        <taxon>Chiroptera</taxon>
        <taxon>Yinpterochiroptera</taxon>
        <taxon>Pteropodoidea</taxon>
        <taxon>Pteropodidae</taxon>
        <taxon>Rousettinae</taxon>
        <taxon>Rousettus</taxon>
    </lineage>
</organism>
<dbReference type="Proteomes" id="UP000593571">
    <property type="component" value="Unassembled WGS sequence"/>
</dbReference>
<evidence type="ECO:0000313" key="2">
    <source>
        <dbReference type="EMBL" id="KAF6465293.1"/>
    </source>
</evidence>
<feature type="region of interest" description="Disordered" evidence="1">
    <location>
        <begin position="1"/>
        <end position="107"/>
    </location>
</feature>
<keyword evidence="3" id="KW-1185">Reference proteome</keyword>
<feature type="compositionally biased region" description="Polar residues" evidence="1">
    <location>
        <begin position="47"/>
        <end position="56"/>
    </location>
</feature>
<accession>A0A7J8GZ23</accession>
<comment type="caution">
    <text evidence="2">The sequence shown here is derived from an EMBL/GenBank/DDBJ whole genome shotgun (WGS) entry which is preliminary data.</text>
</comment>
<proteinExistence type="predicted"/>
<feature type="region of interest" description="Disordered" evidence="1">
    <location>
        <begin position="121"/>
        <end position="151"/>
    </location>
</feature>
<dbReference type="EMBL" id="JACASE010000005">
    <property type="protein sequence ID" value="KAF6465293.1"/>
    <property type="molecule type" value="Genomic_DNA"/>
</dbReference>
<name>A0A7J8GZ23_ROUAE</name>
<sequence>MDGTLAVQDGLSEDGPSGVTSAHPDALHTPLGSPAPPDQWDEGASVEANSAASGGQSPDVPSKGDACQNGPTPQLPDPPSALGPSTSPMGPDAPPGSTEASLPLEKEEQIRLQARKRLEEQLKQYRVKRQQERVSPSPGQGPGDATCRRQR</sequence>
<reference evidence="2 3" key="1">
    <citation type="journal article" date="2020" name="Nature">
        <title>Six reference-quality genomes reveal evolution of bat adaptations.</title>
        <authorList>
            <person name="Jebb D."/>
            <person name="Huang Z."/>
            <person name="Pippel M."/>
            <person name="Hughes G.M."/>
            <person name="Lavrichenko K."/>
            <person name="Devanna P."/>
            <person name="Winkler S."/>
            <person name="Jermiin L.S."/>
            <person name="Skirmuntt E.C."/>
            <person name="Katzourakis A."/>
            <person name="Burkitt-Gray L."/>
            <person name="Ray D.A."/>
            <person name="Sullivan K.A.M."/>
            <person name="Roscito J.G."/>
            <person name="Kirilenko B.M."/>
            <person name="Davalos L.M."/>
            <person name="Corthals A.P."/>
            <person name="Power M.L."/>
            <person name="Jones G."/>
            <person name="Ransome R.D."/>
            <person name="Dechmann D.K.N."/>
            <person name="Locatelli A.G."/>
            <person name="Puechmaille S.J."/>
            <person name="Fedrigo O."/>
            <person name="Jarvis E.D."/>
            <person name="Hiller M."/>
            <person name="Vernes S.C."/>
            <person name="Myers E.W."/>
            <person name="Teeling E.C."/>
        </authorList>
    </citation>
    <scope>NUCLEOTIDE SEQUENCE [LARGE SCALE GENOMIC DNA]</scope>
    <source>
        <strain evidence="2">MRouAeg1</strain>
        <tissue evidence="2">Muscle</tissue>
    </source>
</reference>
<protein>
    <submittedName>
        <fullName evidence="2">Golgin A3</fullName>
    </submittedName>
</protein>
<evidence type="ECO:0000256" key="1">
    <source>
        <dbReference type="SAM" id="MobiDB-lite"/>
    </source>
</evidence>